<feature type="region of interest" description="Disordered" evidence="13">
    <location>
        <begin position="206"/>
        <end position="225"/>
    </location>
</feature>
<dbReference type="PANTHER" id="PTHR22984:SF29">
    <property type="entry name" value="SERINE_THREONINE-PROTEIN KINASE PIM-1"/>
    <property type="match status" value="1"/>
</dbReference>
<dbReference type="PROSITE" id="PS50011">
    <property type="entry name" value="PROTEIN_KINASE_DOM"/>
    <property type="match status" value="1"/>
</dbReference>
<gene>
    <name evidence="15" type="ORF">CVLEPA_LOCUS18290</name>
</gene>
<dbReference type="PROSITE" id="PS00107">
    <property type="entry name" value="PROTEIN_KINASE_ATP"/>
    <property type="match status" value="1"/>
</dbReference>
<keyword evidence="7" id="KW-0418">Kinase</keyword>
<evidence type="ECO:0000256" key="7">
    <source>
        <dbReference type="ARBA" id="ARBA00022777"/>
    </source>
</evidence>
<dbReference type="Gene3D" id="3.30.200.20">
    <property type="entry name" value="Phosphorylase Kinase, domain 1"/>
    <property type="match status" value="1"/>
</dbReference>
<comment type="cofactor">
    <cofactor evidence="1">
        <name>Mg(2+)</name>
        <dbReference type="ChEBI" id="CHEBI:18420"/>
    </cofactor>
</comment>
<feature type="binding site" evidence="12">
    <location>
        <position position="442"/>
    </location>
    <ligand>
        <name>ATP</name>
        <dbReference type="ChEBI" id="CHEBI:30616"/>
    </ligand>
</feature>
<dbReference type="SUPFAM" id="SSF56112">
    <property type="entry name" value="Protein kinase-like (PK-like)"/>
    <property type="match status" value="1"/>
</dbReference>
<dbReference type="Proteomes" id="UP001642483">
    <property type="component" value="Unassembled WGS sequence"/>
</dbReference>
<evidence type="ECO:0000259" key="14">
    <source>
        <dbReference type="PROSITE" id="PS50011"/>
    </source>
</evidence>
<dbReference type="InterPro" id="IPR051138">
    <property type="entry name" value="PIM_Ser/Thr_kinase"/>
</dbReference>
<dbReference type="SMART" id="SM00220">
    <property type="entry name" value="S_TKc"/>
    <property type="match status" value="1"/>
</dbReference>
<comment type="catalytic activity">
    <reaction evidence="11">
        <text>L-seryl-[protein] + ATP = O-phospho-L-seryl-[protein] + ADP + H(+)</text>
        <dbReference type="Rhea" id="RHEA:17989"/>
        <dbReference type="Rhea" id="RHEA-COMP:9863"/>
        <dbReference type="Rhea" id="RHEA-COMP:11604"/>
        <dbReference type="ChEBI" id="CHEBI:15378"/>
        <dbReference type="ChEBI" id="CHEBI:29999"/>
        <dbReference type="ChEBI" id="CHEBI:30616"/>
        <dbReference type="ChEBI" id="CHEBI:83421"/>
        <dbReference type="ChEBI" id="CHEBI:456216"/>
        <dbReference type="EC" id="2.7.11.1"/>
    </reaction>
</comment>
<feature type="compositionally biased region" description="Low complexity" evidence="13">
    <location>
        <begin position="174"/>
        <end position="188"/>
    </location>
</feature>
<feature type="compositionally biased region" description="Polar residues" evidence="13">
    <location>
        <begin position="163"/>
        <end position="173"/>
    </location>
</feature>
<evidence type="ECO:0000313" key="16">
    <source>
        <dbReference type="Proteomes" id="UP001642483"/>
    </source>
</evidence>
<comment type="caution">
    <text evidence="15">The sequence shown here is derived from an EMBL/GenBank/DDBJ whole genome shotgun (WGS) entry which is preliminary data.</text>
</comment>
<sequence length="668" mass="76913">MRQLTAFWGFRPRSRNKCRSEMERYEIMFGLGLVFVIFHSPSKVNNEIASLFRCRFAFLCLYAMYCTTAPAPTSSHLHGVSRLQIAPPSNKMIPYLSKEINNKPCIQASYAVLRHAGFPLSTRIENKYTIYAGNEQFEAGKHNVKPLEVERRTRANLHDSCQGGKSNQSKTARSSIISNCSGSSPSGSDHTSQVSYNFLQNERLEPTQESTGVESPIDHNHDGITAPANQVIFRPICRYRSKNDRILPSNEREMPSTQRLDEHSKTPLTNKSRSQPEEVKDAPGCRIDFEKSKHSMKLRSRWENEKSTAGGQKSHFQETKEHARKISSPYKPNRLHEDIQRSQQNRLTEETSESSDKNDDCNKQLSSCEGHGLTEATSKMKSIIVKGRKHEHDEKYFNSRNESKKSKNFADLYDVLGVLGQGGGGMVYKAVRRTDNQPVAIKRIMREKVKRWEKVKGRKIPQEIALMLRVNGHHGVVKLLEWFDFHNSFVMILERPQNSVDLFDYIREVGQIEEQKCRMIFKQIVKAIHHIHECGVVHRDVKDENIVLDRDTEEAKLIDFGCGTLLCDEPYKDFSGTPEFYPPEWFNEGYYYARSSATWSLGVLLYDMLCGDIPFRKKREISRGVLKFKVSLSREVKHLISWMLSMDPDSRPNLIDIVRHPWFNDTNK</sequence>
<evidence type="ECO:0000256" key="8">
    <source>
        <dbReference type="ARBA" id="ARBA00022840"/>
    </source>
</evidence>
<dbReference type="EMBL" id="CAWYQH010000102">
    <property type="protein sequence ID" value="CAK8686345.1"/>
    <property type="molecule type" value="Genomic_DNA"/>
</dbReference>
<organism evidence="15 16">
    <name type="scientific">Clavelina lepadiformis</name>
    <name type="common">Light-bulb sea squirt</name>
    <name type="synonym">Ascidia lepadiformis</name>
    <dbReference type="NCBI Taxonomy" id="159417"/>
    <lineage>
        <taxon>Eukaryota</taxon>
        <taxon>Metazoa</taxon>
        <taxon>Chordata</taxon>
        <taxon>Tunicata</taxon>
        <taxon>Ascidiacea</taxon>
        <taxon>Aplousobranchia</taxon>
        <taxon>Clavelinidae</taxon>
        <taxon>Clavelina</taxon>
    </lineage>
</organism>
<evidence type="ECO:0000256" key="12">
    <source>
        <dbReference type="PROSITE-ProRule" id="PRU10141"/>
    </source>
</evidence>
<dbReference type="Gene3D" id="1.10.510.10">
    <property type="entry name" value="Transferase(Phosphotransferase) domain 1"/>
    <property type="match status" value="1"/>
</dbReference>
<evidence type="ECO:0000256" key="9">
    <source>
        <dbReference type="ARBA" id="ARBA00022842"/>
    </source>
</evidence>
<feature type="region of interest" description="Disordered" evidence="13">
    <location>
        <begin position="155"/>
        <end position="193"/>
    </location>
</feature>
<dbReference type="PROSITE" id="PS00108">
    <property type="entry name" value="PROTEIN_KINASE_ST"/>
    <property type="match status" value="1"/>
</dbReference>
<dbReference type="EC" id="2.7.11.1" evidence="3"/>
<feature type="compositionally biased region" description="Basic and acidic residues" evidence="13">
    <location>
        <begin position="244"/>
        <end position="265"/>
    </location>
</feature>
<evidence type="ECO:0000256" key="3">
    <source>
        <dbReference type="ARBA" id="ARBA00012513"/>
    </source>
</evidence>
<keyword evidence="6 12" id="KW-0547">Nucleotide-binding</keyword>
<feature type="compositionally biased region" description="Basic and acidic residues" evidence="13">
    <location>
        <begin position="274"/>
        <end position="293"/>
    </location>
</feature>
<dbReference type="InterPro" id="IPR017441">
    <property type="entry name" value="Protein_kinase_ATP_BS"/>
</dbReference>
<feature type="region of interest" description="Disordered" evidence="13">
    <location>
        <begin position="244"/>
        <end position="364"/>
    </location>
</feature>
<feature type="domain" description="Protein kinase" evidence="14">
    <location>
        <begin position="413"/>
        <end position="663"/>
    </location>
</feature>
<dbReference type="InterPro" id="IPR008271">
    <property type="entry name" value="Ser/Thr_kinase_AS"/>
</dbReference>
<name>A0ABP0G3C2_CLALP</name>
<keyword evidence="5" id="KW-0808">Transferase</keyword>
<dbReference type="PANTHER" id="PTHR22984">
    <property type="entry name" value="SERINE/THREONINE-PROTEIN KINASE PIM"/>
    <property type="match status" value="1"/>
</dbReference>
<dbReference type="InterPro" id="IPR000719">
    <property type="entry name" value="Prot_kinase_dom"/>
</dbReference>
<evidence type="ECO:0000256" key="11">
    <source>
        <dbReference type="ARBA" id="ARBA00048679"/>
    </source>
</evidence>
<reference evidence="15 16" key="1">
    <citation type="submission" date="2024-02" db="EMBL/GenBank/DDBJ databases">
        <authorList>
            <person name="Daric V."/>
            <person name="Darras S."/>
        </authorList>
    </citation>
    <scope>NUCLEOTIDE SEQUENCE [LARGE SCALE GENOMIC DNA]</scope>
</reference>
<dbReference type="Pfam" id="PF00069">
    <property type="entry name" value="Pkinase"/>
    <property type="match status" value="1"/>
</dbReference>
<accession>A0ABP0G3C2</accession>
<keyword evidence="9" id="KW-0460">Magnesium</keyword>
<protein>
    <recommendedName>
        <fullName evidence="3">non-specific serine/threonine protein kinase</fullName>
        <ecNumber evidence="3">2.7.11.1</ecNumber>
    </recommendedName>
</protein>
<evidence type="ECO:0000256" key="5">
    <source>
        <dbReference type="ARBA" id="ARBA00022679"/>
    </source>
</evidence>
<proteinExistence type="inferred from homology"/>
<comment type="similarity">
    <text evidence="2">Belongs to the protein kinase superfamily. CAMK Ser/Thr protein kinase family. PIM subfamily.</text>
</comment>
<evidence type="ECO:0000256" key="6">
    <source>
        <dbReference type="ARBA" id="ARBA00022741"/>
    </source>
</evidence>
<keyword evidence="4" id="KW-0723">Serine/threonine-protein kinase</keyword>
<evidence type="ECO:0000256" key="1">
    <source>
        <dbReference type="ARBA" id="ARBA00001946"/>
    </source>
</evidence>
<evidence type="ECO:0000256" key="13">
    <source>
        <dbReference type="SAM" id="MobiDB-lite"/>
    </source>
</evidence>
<dbReference type="InterPro" id="IPR011009">
    <property type="entry name" value="Kinase-like_dom_sf"/>
</dbReference>
<evidence type="ECO:0000256" key="10">
    <source>
        <dbReference type="ARBA" id="ARBA00047899"/>
    </source>
</evidence>
<evidence type="ECO:0000313" key="15">
    <source>
        <dbReference type="EMBL" id="CAK8686345.1"/>
    </source>
</evidence>
<keyword evidence="16" id="KW-1185">Reference proteome</keyword>
<evidence type="ECO:0000256" key="2">
    <source>
        <dbReference type="ARBA" id="ARBA00005505"/>
    </source>
</evidence>
<keyword evidence="8 12" id="KW-0067">ATP-binding</keyword>
<evidence type="ECO:0000256" key="4">
    <source>
        <dbReference type="ARBA" id="ARBA00022527"/>
    </source>
</evidence>
<comment type="catalytic activity">
    <reaction evidence="10">
        <text>L-threonyl-[protein] + ATP = O-phospho-L-threonyl-[protein] + ADP + H(+)</text>
        <dbReference type="Rhea" id="RHEA:46608"/>
        <dbReference type="Rhea" id="RHEA-COMP:11060"/>
        <dbReference type="Rhea" id="RHEA-COMP:11605"/>
        <dbReference type="ChEBI" id="CHEBI:15378"/>
        <dbReference type="ChEBI" id="CHEBI:30013"/>
        <dbReference type="ChEBI" id="CHEBI:30616"/>
        <dbReference type="ChEBI" id="CHEBI:61977"/>
        <dbReference type="ChEBI" id="CHEBI:456216"/>
        <dbReference type="EC" id="2.7.11.1"/>
    </reaction>
</comment>